<reference evidence="13 14" key="1">
    <citation type="submission" date="2019-07" db="EMBL/GenBank/DDBJ databases">
        <authorList>
            <person name="Jastrzebski P J."/>
            <person name="Paukszto L."/>
            <person name="Jastrzebski P J."/>
        </authorList>
    </citation>
    <scope>NUCLEOTIDE SEQUENCE [LARGE SCALE GENOMIC DNA]</scope>
    <source>
        <strain evidence="13 14">WMS-il1</strain>
    </source>
</reference>
<evidence type="ECO:0000256" key="10">
    <source>
        <dbReference type="ARBA" id="ARBA00022989"/>
    </source>
</evidence>
<dbReference type="EMBL" id="CABIJS010000410">
    <property type="protein sequence ID" value="VUZ50999.1"/>
    <property type="molecule type" value="Genomic_DNA"/>
</dbReference>
<protein>
    <recommendedName>
        <fullName evidence="4">N-acetylgalactosaminide beta-1,3-galactosyltransferase</fullName>
        <ecNumber evidence="4">2.4.1.122</ecNumber>
    </recommendedName>
</protein>
<comment type="similarity">
    <text evidence="3">Belongs to the glycosyltransferase 31 family. Beta3-Gal-T subfamily.</text>
</comment>
<dbReference type="Gene3D" id="3.90.550.50">
    <property type="match status" value="1"/>
</dbReference>
<dbReference type="GO" id="GO:0016020">
    <property type="term" value="C:membrane"/>
    <property type="evidence" value="ECO:0007669"/>
    <property type="project" value="UniProtKB-SubCell"/>
</dbReference>
<keyword evidence="8" id="KW-0547">Nucleotide-binding</keyword>
<evidence type="ECO:0000313" key="13">
    <source>
        <dbReference type="EMBL" id="VUZ50999.1"/>
    </source>
</evidence>
<evidence type="ECO:0000256" key="4">
    <source>
        <dbReference type="ARBA" id="ARBA00012557"/>
    </source>
</evidence>
<dbReference type="PANTHER" id="PTHR23033">
    <property type="entry name" value="BETA1,3-GALACTOSYLTRANSFERASE"/>
    <property type="match status" value="1"/>
</dbReference>
<dbReference type="PANTHER" id="PTHR23033:SF14">
    <property type="entry name" value="GLYCOPROTEIN-N-ACETYLGALACTOSAMINE 3-BETA-GALACTOSYLTRANSFERASE 1-RELATED"/>
    <property type="match status" value="1"/>
</dbReference>
<evidence type="ECO:0000313" key="14">
    <source>
        <dbReference type="Proteomes" id="UP000321570"/>
    </source>
</evidence>
<keyword evidence="14" id="KW-1185">Reference proteome</keyword>
<feature type="domain" description="Fringe-like glycosyltransferase" evidence="12">
    <location>
        <begin position="95"/>
        <end position="291"/>
    </location>
</feature>
<dbReference type="Pfam" id="PF02434">
    <property type="entry name" value="Fringe"/>
    <property type="match status" value="1"/>
</dbReference>
<evidence type="ECO:0000256" key="5">
    <source>
        <dbReference type="ARBA" id="ARBA00022676"/>
    </source>
</evidence>
<dbReference type="UniPathway" id="UPA00378"/>
<comment type="subcellular location">
    <subcellularLocation>
        <location evidence="1">Membrane</location>
        <topology evidence="1">Single-pass type II membrane protein</topology>
    </subcellularLocation>
</comment>
<keyword evidence="10" id="KW-1133">Transmembrane helix</keyword>
<evidence type="ECO:0000256" key="8">
    <source>
        <dbReference type="ARBA" id="ARBA00022741"/>
    </source>
</evidence>
<dbReference type="GO" id="GO:0000166">
    <property type="term" value="F:nucleotide binding"/>
    <property type="evidence" value="ECO:0007669"/>
    <property type="project" value="UniProtKB-KW"/>
</dbReference>
<evidence type="ECO:0000256" key="11">
    <source>
        <dbReference type="ARBA" id="ARBA00023136"/>
    </source>
</evidence>
<evidence type="ECO:0000256" key="3">
    <source>
        <dbReference type="ARBA" id="ARBA00006462"/>
    </source>
</evidence>
<gene>
    <name evidence="13" type="ORF">WMSIL1_LOCUS9707</name>
</gene>
<dbReference type="AlphaFoldDB" id="A0A564YVH6"/>
<proteinExistence type="inferred from homology"/>
<evidence type="ECO:0000256" key="7">
    <source>
        <dbReference type="ARBA" id="ARBA00022692"/>
    </source>
</evidence>
<keyword evidence="5" id="KW-0328">Glycosyltransferase</keyword>
<evidence type="ECO:0000256" key="6">
    <source>
        <dbReference type="ARBA" id="ARBA00022679"/>
    </source>
</evidence>
<comment type="pathway">
    <text evidence="2">Protein modification; protein glycosylation.</text>
</comment>
<evidence type="ECO:0000256" key="9">
    <source>
        <dbReference type="ARBA" id="ARBA00022968"/>
    </source>
</evidence>
<name>A0A564YVH6_HYMDI</name>
<evidence type="ECO:0000256" key="1">
    <source>
        <dbReference type="ARBA" id="ARBA00004606"/>
    </source>
</evidence>
<sequence length="356" mass="40859">MGSLSRILKCRCSTTCLFLLAMTVGFITFRVSDDCGFFHFDISKHLKSIETQSFHIGRSHHDADTLLADELKKKVRVCALILTMPISKLTKAVHVKATWARRFNGYVFISSEDDPSLPSIRVVETESRAILWEKTRQAFMYAKKNFLNDYDFFMKADDDSYVIVENLRFILSKMDPSVPFIMGRRFKKYVKQGYLSGGAGYVVSRAALKLIAEGMEKEVVDCQKRGGAEDVNLGACAERVGVKMIDSLDEHGEEAFHPFYPAYMLDKAAMDHTRWVHSYNYYPIKTGFDCCSDHSVSFHYVSSKDMYMLDYLIYHLYPYGIARDLEQYKELERLKQNKSLTVDPSTITDKPVQNKS</sequence>
<dbReference type="GO" id="GO:0016263">
    <property type="term" value="F:glycoprotein-N-acetylgalactosamine 3-beta-galactosyltransferase activity"/>
    <property type="evidence" value="ECO:0007669"/>
    <property type="project" value="UniProtKB-EC"/>
</dbReference>
<evidence type="ECO:0000256" key="2">
    <source>
        <dbReference type="ARBA" id="ARBA00004922"/>
    </source>
</evidence>
<evidence type="ECO:0000259" key="12">
    <source>
        <dbReference type="Pfam" id="PF02434"/>
    </source>
</evidence>
<dbReference type="InterPro" id="IPR003378">
    <property type="entry name" value="Fringe-like_glycosylTrfase"/>
</dbReference>
<keyword evidence="6" id="KW-0808">Transferase</keyword>
<keyword evidence="7" id="KW-0812">Transmembrane</keyword>
<dbReference type="InterPro" id="IPR026050">
    <property type="entry name" value="C1GALT1/C1GALT1_chp1"/>
</dbReference>
<dbReference type="EC" id="2.4.1.122" evidence="4"/>
<keyword evidence="11" id="KW-0472">Membrane</keyword>
<accession>A0A564YVH6</accession>
<organism evidence="13 14">
    <name type="scientific">Hymenolepis diminuta</name>
    <name type="common">Rat tapeworm</name>
    <dbReference type="NCBI Taxonomy" id="6216"/>
    <lineage>
        <taxon>Eukaryota</taxon>
        <taxon>Metazoa</taxon>
        <taxon>Spiralia</taxon>
        <taxon>Lophotrochozoa</taxon>
        <taxon>Platyhelminthes</taxon>
        <taxon>Cestoda</taxon>
        <taxon>Eucestoda</taxon>
        <taxon>Cyclophyllidea</taxon>
        <taxon>Hymenolepididae</taxon>
        <taxon>Hymenolepis</taxon>
    </lineage>
</organism>
<dbReference type="Proteomes" id="UP000321570">
    <property type="component" value="Unassembled WGS sequence"/>
</dbReference>
<keyword evidence="9" id="KW-0735">Signal-anchor</keyword>